<dbReference type="EMBL" id="CP034550">
    <property type="protein sequence ID" value="QFZ18398.1"/>
    <property type="molecule type" value="Genomic_DNA"/>
</dbReference>
<reference evidence="4" key="1">
    <citation type="journal article" date="2021" name="Curr. Microbiol.">
        <title>Complete genome of nocamycin-producing strain Saccharothrix syringae NRRL B-16468 reveals the biosynthetic potential for secondary metabolites.</title>
        <authorList>
            <person name="Mo X."/>
            <person name="Yang S."/>
        </authorList>
    </citation>
    <scope>NUCLEOTIDE SEQUENCE [LARGE SCALE GENOMIC DNA]</scope>
    <source>
        <strain evidence="4">ATCC 51364 / DSM 43886 / JCM 6844 / KCTC 9398 / NBRC 14523 / NRRL B-16468 / INA 2240</strain>
    </source>
</reference>
<feature type="compositionally biased region" description="Basic residues" evidence="1">
    <location>
        <begin position="1"/>
        <end position="14"/>
    </location>
</feature>
<feature type="transmembrane region" description="Helical" evidence="2">
    <location>
        <begin position="85"/>
        <end position="106"/>
    </location>
</feature>
<feature type="compositionally biased region" description="Basic residues" evidence="1">
    <location>
        <begin position="138"/>
        <end position="149"/>
    </location>
</feature>
<name>A0A5Q0GWS0_SACSY</name>
<evidence type="ECO:0000313" key="3">
    <source>
        <dbReference type="EMBL" id="QFZ18398.1"/>
    </source>
</evidence>
<sequence>MLRIHTRSGGRRHRLPDDQDRRDRPEGWLRLRRRREINDRKRRAAIDLGDRPLVVMAVPAEVADWNLVRDLLRRLQLPNPQITSIWASSAYAGTLVTWTVIALLNHRLTRRVRARRATTAREAARPRGAGPESTSTTIRHRPPGRTASR</sequence>
<dbReference type="KEGG" id="ssyi:EKG83_13715"/>
<dbReference type="Proteomes" id="UP000325787">
    <property type="component" value="Chromosome"/>
</dbReference>
<evidence type="ECO:0000256" key="1">
    <source>
        <dbReference type="SAM" id="MobiDB-lite"/>
    </source>
</evidence>
<evidence type="ECO:0000313" key="4">
    <source>
        <dbReference type="Proteomes" id="UP000325787"/>
    </source>
</evidence>
<evidence type="ECO:0008006" key="5">
    <source>
        <dbReference type="Google" id="ProtNLM"/>
    </source>
</evidence>
<dbReference type="RefSeq" id="WP_153278057.1">
    <property type="nucleotide sequence ID" value="NZ_CP034550.1"/>
</dbReference>
<keyword evidence="2" id="KW-0812">Transmembrane</keyword>
<keyword evidence="2" id="KW-1133">Transmembrane helix</keyword>
<protein>
    <recommendedName>
        <fullName evidence="5">Transposase IS4-like domain-containing protein</fullName>
    </recommendedName>
</protein>
<dbReference type="AlphaFoldDB" id="A0A5Q0GWS0"/>
<proteinExistence type="predicted"/>
<keyword evidence="4" id="KW-1185">Reference proteome</keyword>
<accession>A0A5Q0GWS0</accession>
<keyword evidence="2" id="KW-0472">Membrane</keyword>
<evidence type="ECO:0000256" key="2">
    <source>
        <dbReference type="SAM" id="Phobius"/>
    </source>
</evidence>
<feature type="region of interest" description="Disordered" evidence="1">
    <location>
        <begin position="115"/>
        <end position="149"/>
    </location>
</feature>
<gene>
    <name evidence="3" type="ORF">EKG83_13715</name>
</gene>
<feature type="region of interest" description="Disordered" evidence="1">
    <location>
        <begin position="1"/>
        <end position="21"/>
    </location>
</feature>
<organism evidence="3 4">
    <name type="scientific">Saccharothrix syringae</name>
    <name type="common">Nocardiopsis syringae</name>
    <dbReference type="NCBI Taxonomy" id="103733"/>
    <lineage>
        <taxon>Bacteria</taxon>
        <taxon>Bacillati</taxon>
        <taxon>Actinomycetota</taxon>
        <taxon>Actinomycetes</taxon>
        <taxon>Pseudonocardiales</taxon>
        <taxon>Pseudonocardiaceae</taxon>
        <taxon>Saccharothrix</taxon>
    </lineage>
</organism>